<keyword evidence="4" id="KW-1185">Reference proteome</keyword>
<dbReference type="SUPFAM" id="SSF88723">
    <property type="entry name" value="PIN domain-like"/>
    <property type="match status" value="1"/>
</dbReference>
<dbReference type="InterPro" id="IPR029060">
    <property type="entry name" value="PIN-like_dom_sf"/>
</dbReference>
<sequence>MRVPIIEAPSEAEAQCAAFCRADRHVYVVLEGLCLTMDQFIDLCILRGCDYCDIIKGIGGMTTLKLICQHGLIETILENINKERLAVCRGSRLFKEPLVYVDEEQLDIKWSVPNEEVAAYCSIILEEPLLVRLQRVSDDIQMLVDYNSCKDRGKRKLRTRETTDNKKVSKLYDREERMSYQQRQKSKSLGPCVAKGQDEGVADNGRKKWLSERDKKECLAAAKTVSKHPCCSRKGVWLLLKQYPNTPVAEEMVFGYCFNSSQTLLLSVGNQLGLSRINKPKPDEDVFHTENVDLPPCRLPDEIMQEDDSNSVAYTSNKEDVEADTSGKMGSLSLSSLSGRWAKCGGPSVRWVRRGVVVAMEGLCFSSAKDDLLRLRIYEPTSTKDIFDTDNVDLLPCLLVDDKLKEDDSNSVAP</sequence>
<gene>
    <name evidence="3" type="ORF">Tco_1114384</name>
</gene>
<dbReference type="Gene3D" id="1.10.150.20">
    <property type="entry name" value="5' to 3' exonuclease, C-terminal subdomain"/>
    <property type="match status" value="1"/>
</dbReference>
<keyword evidence="2" id="KW-0460">Magnesium</keyword>
<comment type="caution">
    <text evidence="3">The sequence shown here is derived from an EMBL/GenBank/DDBJ whole genome shotgun (WGS) entry which is preliminary data.</text>
</comment>
<dbReference type="SUPFAM" id="SSF47807">
    <property type="entry name" value="5' to 3' exonuclease, C-terminal subdomain"/>
    <property type="match status" value="1"/>
</dbReference>
<evidence type="ECO:0000256" key="1">
    <source>
        <dbReference type="ARBA" id="ARBA00022723"/>
    </source>
</evidence>
<evidence type="ECO:0000256" key="2">
    <source>
        <dbReference type="ARBA" id="ARBA00022842"/>
    </source>
</evidence>
<protein>
    <submittedName>
        <fullName evidence="3">Flap endonuclease 1 isoform X2</fullName>
    </submittedName>
</protein>
<keyword evidence="3" id="KW-0378">Hydrolase</keyword>
<dbReference type="InterPro" id="IPR036279">
    <property type="entry name" value="5-3_exonuclease_C_sf"/>
</dbReference>
<name>A0ABQ5IUX3_9ASTR</name>
<dbReference type="EMBL" id="BQNB010021211">
    <property type="protein sequence ID" value="GJU04046.1"/>
    <property type="molecule type" value="Genomic_DNA"/>
</dbReference>
<dbReference type="InterPro" id="IPR006084">
    <property type="entry name" value="XPG/Rad2"/>
</dbReference>
<proteinExistence type="predicted"/>
<keyword evidence="3" id="KW-0540">Nuclease</keyword>
<accession>A0ABQ5IUX3</accession>
<dbReference type="PANTHER" id="PTHR11081:SF9">
    <property type="entry name" value="FLAP ENDONUCLEASE 1"/>
    <property type="match status" value="1"/>
</dbReference>
<keyword evidence="1" id="KW-0479">Metal-binding</keyword>
<reference evidence="3" key="1">
    <citation type="journal article" date="2022" name="Int. J. Mol. Sci.">
        <title>Draft Genome of Tanacetum Coccineum: Genomic Comparison of Closely Related Tanacetum-Family Plants.</title>
        <authorList>
            <person name="Yamashiro T."/>
            <person name="Shiraishi A."/>
            <person name="Nakayama K."/>
            <person name="Satake H."/>
        </authorList>
    </citation>
    <scope>NUCLEOTIDE SEQUENCE</scope>
</reference>
<evidence type="ECO:0000313" key="3">
    <source>
        <dbReference type="EMBL" id="GJU04046.1"/>
    </source>
</evidence>
<reference evidence="3" key="2">
    <citation type="submission" date="2022-01" db="EMBL/GenBank/DDBJ databases">
        <authorList>
            <person name="Yamashiro T."/>
            <person name="Shiraishi A."/>
            <person name="Satake H."/>
            <person name="Nakayama K."/>
        </authorList>
    </citation>
    <scope>NUCLEOTIDE SEQUENCE</scope>
</reference>
<evidence type="ECO:0000313" key="4">
    <source>
        <dbReference type="Proteomes" id="UP001151760"/>
    </source>
</evidence>
<dbReference type="Proteomes" id="UP001151760">
    <property type="component" value="Unassembled WGS sequence"/>
</dbReference>
<dbReference type="PANTHER" id="PTHR11081">
    <property type="entry name" value="FLAP ENDONUCLEASE FAMILY MEMBER"/>
    <property type="match status" value="1"/>
</dbReference>
<organism evidence="3 4">
    <name type="scientific">Tanacetum coccineum</name>
    <dbReference type="NCBI Taxonomy" id="301880"/>
    <lineage>
        <taxon>Eukaryota</taxon>
        <taxon>Viridiplantae</taxon>
        <taxon>Streptophyta</taxon>
        <taxon>Embryophyta</taxon>
        <taxon>Tracheophyta</taxon>
        <taxon>Spermatophyta</taxon>
        <taxon>Magnoliopsida</taxon>
        <taxon>eudicotyledons</taxon>
        <taxon>Gunneridae</taxon>
        <taxon>Pentapetalae</taxon>
        <taxon>asterids</taxon>
        <taxon>campanulids</taxon>
        <taxon>Asterales</taxon>
        <taxon>Asteraceae</taxon>
        <taxon>Asteroideae</taxon>
        <taxon>Anthemideae</taxon>
        <taxon>Anthemidinae</taxon>
        <taxon>Tanacetum</taxon>
    </lineage>
</organism>
<dbReference type="SMART" id="SM00279">
    <property type="entry name" value="HhH2"/>
    <property type="match status" value="1"/>
</dbReference>
<keyword evidence="3" id="KW-0255">Endonuclease</keyword>
<dbReference type="InterPro" id="IPR008918">
    <property type="entry name" value="HhH2"/>
</dbReference>
<dbReference type="GO" id="GO:0004519">
    <property type="term" value="F:endonuclease activity"/>
    <property type="evidence" value="ECO:0007669"/>
    <property type="project" value="UniProtKB-KW"/>
</dbReference>